<organism evidence="1">
    <name type="scientific">Rhodococcus hoagii</name>
    <name type="common">Corynebacterium equii</name>
    <dbReference type="NCBI Taxonomy" id="43767"/>
    <lineage>
        <taxon>Bacteria</taxon>
        <taxon>Bacillati</taxon>
        <taxon>Actinomycetota</taxon>
        <taxon>Actinomycetes</taxon>
        <taxon>Mycobacteriales</taxon>
        <taxon>Nocardiaceae</taxon>
        <taxon>Prescottella</taxon>
    </lineage>
</organism>
<accession>A0A0F7IDC7</accession>
<gene>
    <name evidence="1" type="ORF">pVAPN_1300</name>
</gene>
<keyword evidence="1" id="KW-0614">Plasmid</keyword>
<dbReference type="EMBL" id="KF439868">
    <property type="protein sequence ID" value="AKG90579.1"/>
    <property type="molecule type" value="Genomic_DNA"/>
</dbReference>
<name>A0A0F7IDC7_RHOHA</name>
<reference evidence="1" key="1">
    <citation type="journal article" date="2015" name="Infect. Immun.">
        <title>An Invertron-Like Linear Plasmid Mediates Intracellular Survival and Virulence in Bovine Isolates of Rhodococcus equi.</title>
        <authorList>
            <person name="Valero-Rello A."/>
            <person name="Hapeshi A."/>
            <person name="Anastasi E."/>
            <person name="Alvarez S."/>
            <person name="Scortti M."/>
            <person name="Meijer W.G."/>
            <person name="MacArthur I."/>
            <person name="Vazquez-Boland J.A."/>
        </authorList>
    </citation>
    <scope>NUCLEOTIDE SEQUENCE</scope>
    <source>
        <strain evidence="1">PAM1571</strain>
        <plasmid evidence="1">pVAPN1571</plasmid>
    </source>
</reference>
<geneLocation type="plasmid" evidence="1">
    <name>pVAPN1571</name>
</geneLocation>
<evidence type="ECO:0000313" key="1">
    <source>
        <dbReference type="EMBL" id="AKG90579.1"/>
    </source>
</evidence>
<sequence length="88" mass="8998">MAATSGCASASSHAVNASTAAADTAAAISAVRARWAAARCGRSEARADNTTFPSCRLGPVHALTRMRIGGAAPDGDTNRYVYQGGRRM</sequence>
<protein>
    <submittedName>
        <fullName evidence="1">Uncharacterized protein</fullName>
    </submittedName>
</protein>
<proteinExistence type="predicted"/>
<dbReference type="AlphaFoldDB" id="A0A0F7IDC7"/>